<dbReference type="PANTHER" id="PTHR43642:SF1">
    <property type="entry name" value="HYBRID SIGNAL TRANSDUCTION HISTIDINE KINASE G"/>
    <property type="match status" value="1"/>
</dbReference>
<dbReference type="Gene3D" id="3.30.450.40">
    <property type="match status" value="1"/>
</dbReference>
<sequence length="1846" mass="209242">MEAAMVTLVGYEITEQIYSGSRTLVYRGIREKDRKQVVIKLLRQEYPTFNDIVQFRNQYTIAKNLDIDGVVKPYSLEPYKNGYALVMEDFGGISLKEYIASHFLSLLDFLEIALQIVASLEGLYRNRVIHKDIKPANILIHPNDKRVKIIDFSNSSLLPKETQVPTSPNLLEGTLAYLSPEQTGRMNRLIDWRSDFYSLGATFFELLTGQLPFESDDPIELVYCHIAKQPPQVHSINLDIPPIISKIISKLMAKNAEDRYQSALGLKYDLEVCWQALKTTGNIETFALGQRDICDRFQIPDKLYGRQVEVETLLAAFERVARGNTEMMLVAGFSGIGKTAVINEIHKPIVRQRGYFIKGKYEQFQRNIPFLAFVQAFRDLMGQLLSESDTQLHIWKTQILEVLGENAQAIVDVIPELEKIIGKQPPAPELSGSAVQNRFNLLFEKFIHVFTTPEHPLVMFLDDLQWADLASLKLIQLLVSEVESQYLLLIGAYRDNEVSAVHPLMLTLDEICQTEAKISTIALEPLNSSDLNYLVADTLNCSPKVAFPLTALVLQKTKGNPFFATQFLKLLYDDDLINFNFNLGYWQCDIAQVKALSLTDNVVEFMAMQLQKLPPTTQEALKLAACIGNQFNLATLSVVYETSQTETATHLWRALLESFIIPQSEIYKFFQDESKLKTQGSLSSEVWNLETEILTVNYKFLHDRVQQAAYSLIPEERKQSTHLKIGRLLLIHTSQEKLEETIFIIVNQLNLGIELIKNQVERDELARLNLLAGQKAKASTAYAAAIKYLAIGREVLAADSWESHYKLTLALYETAAEAAYLGGDFEQAERLIEIVLKESKTLLEKIETYEIKIQMYAAQNQMEKALNTGLEVLDMLGVPLIQNPPPNLIIQELYNLPEMTDLYKLAAMRILTQIQPPAYHANPAILPFVAFTMVHLSVNNGNSPPASFGYAFYGLVLCIMGDYESGYQFGQLALRILNKFDTQDFKSKVYNLFNCFIRHWKENACETIELFREIIRIALETGDLEYASYASFNYCHNIFLTGNSLDYVDRQVEQYIVLLRKIKQEFQLQATQIWGQLVLNLMDEALETQQINGERFDEKTILSNPQQTNSMSLYSLYFAKTLVTYLFGDYTAASENASMAEKYEQAMSVLFPVTQNPFYYSLALLAQCSPLESTDCSQARQKTKENLKKVAINQEKMKVWAENAPMNFQHKYDLVEAEKSRVLEQHWQAVELYDRAITGAQENKYIHEEAIANELAAKFYLNLGKEKIAKTYMLDAYYAYSRWGAKAKVEDLEKHYAKLLNPILQREKIRLNSIETIANTISNSLSNSSSQNTLTSNSTNISDVLDLASVIKASQALSSEMQLEKLLFTLIQVVMKSAGSEKFVLILLHKDRWVIEAIQKFPQSPIIMQSIPFESSPDVPANLINYVKNTIQTLVIGDPKTQTLLASDPYLIDNQPQSLLCTPILNQGKLIGILYLENSFTRGVFTSDRIQVINLLCSQVAISLENARLYQQSQEHAQQLERSLNDLKQIQLQLVQSEKMSALGNLVAGIAHEINNPVGFIAGNIQPAVDYIKDVFGLLDLYQKKFPNPGYEIEEEMETIDLKYVRQDLQNLLSSMTQGVQRIRDISQSLRTFSRADTEHKTLFNIHEGIDSAILILKHRLKASETYPAIEVIKDYGNLPPVRCFPGQLNQVFMNLLANAIDAIEESLVIKNQLCADSGALQREVANRVFPLERTETDPLLVADKQPMTHGKGQKISPQIRITTRLTEDRKSIVIWIQDNGLGMTKEVQEKIFEHLFTTKPVGKGTGLGLSIVQQIIVEKHGGTISINSTWGEGAEFRIEIPALYV</sequence>
<reference evidence="9" key="1">
    <citation type="journal article" date="2015" name="Genome Announc.">
        <title>Draft Genome Sequence of Tolypothrix boutellei Strain VB521301.</title>
        <authorList>
            <person name="Chandrababunaidu M.M."/>
            <person name="Singh D."/>
            <person name="Sen D."/>
            <person name="Bhan S."/>
            <person name="Das S."/>
            <person name="Gupta A."/>
            <person name="Adhikary S.P."/>
            <person name="Tripathy S."/>
        </authorList>
    </citation>
    <scope>NUCLEOTIDE SEQUENCE</scope>
    <source>
        <strain evidence="9">VB521301</strain>
    </source>
</reference>
<dbReference type="EC" id="2.7.13.3" evidence="2"/>
<dbReference type="EMBL" id="JHEG02000019">
    <property type="protein sequence ID" value="KIE13041.1"/>
    <property type="molecule type" value="Genomic_DNA"/>
</dbReference>
<dbReference type="InterPro" id="IPR003018">
    <property type="entry name" value="GAF"/>
</dbReference>
<evidence type="ECO:0000313" key="9">
    <source>
        <dbReference type="EMBL" id="KIE13041.1"/>
    </source>
</evidence>
<evidence type="ECO:0000256" key="6">
    <source>
        <dbReference type="SAM" id="Coils"/>
    </source>
</evidence>
<dbReference type="InterPro" id="IPR008271">
    <property type="entry name" value="Ser/Thr_kinase_AS"/>
</dbReference>
<dbReference type="GO" id="GO:0004674">
    <property type="term" value="F:protein serine/threonine kinase activity"/>
    <property type="evidence" value="ECO:0007669"/>
    <property type="project" value="UniProtKB-KW"/>
</dbReference>
<dbReference type="STRING" id="1479485.DA73_0206340"/>
<evidence type="ECO:0000256" key="1">
    <source>
        <dbReference type="ARBA" id="ARBA00000085"/>
    </source>
</evidence>
<organism evidence="9">
    <name type="scientific">Tolypothrix bouteillei VB521301</name>
    <dbReference type="NCBI Taxonomy" id="1479485"/>
    <lineage>
        <taxon>Bacteria</taxon>
        <taxon>Bacillati</taxon>
        <taxon>Cyanobacteriota</taxon>
        <taxon>Cyanophyceae</taxon>
        <taxon>Nostocales</taxon>
        <taxon>Tolypothrichaceae</taxon>
        <taxon>Tolypothrix</taxon>
    </lineage>
</organism>
<dbReference type="Pfam" id="PF01590">
    <property type="entry name" value="GAF"/>
    <property type="match status" value="1"/>
</dbReference>
<dbReference type="InterPro" id="IPR027417">
    <property type="entry name" value="P-loop_NTPase"/>
</dbReference>
<proteinExistence type="predicted"/>
<keyword evidence="6" id="KW-0175">Coiled coil</keyword>
<comment type="catalytic activity">
    <reaction evidence="1">
        <text>ATP + protein L-histidine = ADP + protein N-phospho-L-histidine.</text>
        <dbReference type="EC" id="2.7.13.3"/>
    </reaction>
</comment>
<dbReference type="SUPFAM" id="SSF55781">
    <property type="entry name" value="GAF domain-like"/>
    <property type="match status" value="1"/>
</dbReference>
<dbReference type="Pfam" id="PF02518">
    <property type="entry name" value="HATPase_c"/>
    <property type="match status" value="1"/>
</dbReference>
<dbReference type="InterPro" id="IPR003594">
    <property type="entry name" value="HATPase_dom"/>
</dbReference>
<dbReference type="Gene3D" id="3.30.565.10">
    <property type="entry name" value="Histidine kinase-like ATPase, C-terminal domain"/>
    <property type="match status" value="1"/>
</dbReference>
<comment type="caution">
    <text evidence="9">The sequence shown here is derived from an EMBL/GenBank/DDBJ whole genome shotgun (WGS) entry which is preliminary data.</text>
</comment>
<dbReference type="PROSITE" id="PS50109">
    <property type="entry name" value="HIS_KIN"/>
    <property type="match status" value="1"/>
</dbReference>
<feature type="coiled-coil region" evidence="6">
    <location>
        <begin position="1510"/>
        <end position="1540"/>
    </location>
</feature>
<dbReference type="Pfam" id="PF00069">
    <property type="entry name" value="Pkinase"/>
    <property type="match status" value="1"/>
</dbReference>
<dbReference type="SUPFAM" id="SSF52540">
    <property type="entry name" value="P-loop containing nucleoside triphosphate hydrolases"/>
    <property type="match status" value="1"/>
</dbReference>
<dbReference type="OrthoDB" id="573511at2"/>
<evidence type="ECO:0000259" key="8">
    <source>
        <dbReference type="PROSITE" id="PS50109"/>
    </source>
</evidence>
<keyword evidence="3" id="KW-0597">Phosphoprotein</keyword>
<dbReference type="PANTHER" id="PTHR43642">
    <property type="entry name" value="HYBRID SIGNAL TRANSDUCTION HISTIDINE KINASE G"/>
    <property type="match status" value="1"/>
</dbReference>
<dbReference type="SMART" id="SM00065">
    <property type="entry name" value="GAF"/>
    <property type="match status" value="1"/>
</dbReference>
<evidence type="ECO:0000256" key="4">
    <source>
        <dbReference type="ARBA" id="ARBA00022777"/>
    </source>
</evidence>
<dbReference type="InterPro" id="IPR041664">
    <property type="entry name" value="AAA_16"/>
</dbReference>
<dbReference type="Gene3D" id="3.40.50.300">
    <property type="entry name" value="P-loop containing nucleotide triphosphate hydrolases"/>
    <property type="match status" value="1"/>
</dbReference>
<dbReference type="InterPro" id="IPR005467">
    <property type="entry name" value="His_kinase_dom"/>
</dbReference>
<dbReference type="InterPro" id="IPR011009">
    <property type="entry name" value="Kinase-like_dom_sf"/>
</dbReference>
<dbReference type="InterPro" id="IPR036097">
    <property type="entry name" value="HisK_dim/P_sf"/>
</dbReference>
<dbReference type="InterPro" id="IPR000719">
    <property type="entry name" value="Prot_kinase_dom"/>
</dbReference>
<evidence type="ECO:0000259" key="7">
    <source>
        <dbReference type="PROSITE" id="PS50011"/>
    </source>
</evidence>
<dbReference type="Gene3D" id="1.10.287.130">
    <property type="match status" value="1"/>
</dbReference>
<keyword evidence="5" id="KW-0902">Two-component regulatory system</keyword>
<feature type="domain" description="Histidine kinase" evidence="8">
    <location>
        <begin position="1549"/>
        <end position="1845"/>
    </location>
</feature>
<dbReference type="PROSITE" id="PS00108">
    <property type="entry name" value="PROTEIN_KINASE_ST"/>
    <property type="match status" value="1"/>
</dbReference>
<accession>A0A0C1NJR5</accession>
<evidence type="ECO:0000256" key="5">
    <source>
        <dbReference type="ARBA" id="ARBA00023012"/>
    </source>
</evidence>
<dbReference type="Pfam" id="PF13191">
    <property type="entry name" value="AAA_16"/>
    <property type="match status" value="1"/>
</dbReference>
<dbReference type="InterPro" id="IPR053159">
    <property type="entry name" value="Hybrid_Histidine_Kinase"/>
</dbReference>
<dbReference type="InterPro" id="IPR004358">
    <property type="entry name" value="Sig_transdc_His_kin-like_C"/>
</dbReference>
<dbReference type="PROSITE" id="PS50011">
    <property type="entry name" value="PROTEIN_KINASE_DOM"/>
    <property type="match status" value="1"/>
</dbReference>
<dbReference type="SUPFAM" id="SSF55874">
    <property type="entry name" value="ATPase domain of HSP90 chaperone/DNA topoisomerase II/histidine kinase"/>
    <property type="match status" value="1"/>
</dbReference>
<dbReference type="SMART" id="SM00387">
    <property type="entry name" value="HATPase_c"/>
    <property type="match status" value="1"/>
</dbReference>
<dbReference type="SUPFAM" id="SSF56112">
    <property type="entry name" value="Protein kinase-like (PK-like)"/>
    <property type="match status" value="1"/>
</dbReference>
<feature type="domain" description="Protein kinase" evidence="7">
    <location>
        <begin position="11"/>
        <end position="271"/>
    </location>
</feature>
<dbReference type="InterPro" id="IPR029016">
    <property type="entry name" value="GAF-like_dom_sf"/>
</dbReference>
<dbReference type="SMART" id="SM00220">
    <property type="entry name" value="S_TKc"/>
    <property type="match status" value="1"/>
</dbReference>
<dbReference type="InterPro" id="IPR003661">
    <property type="entry name" value="HisK_dim/P_dom"/>
</dbReference>
<dbReference type="InterPro" id="IPR036890">
    <property type="entry name" value="HATPase_C_sf"/>
</dbReference>
<keyword evidence="9" id="KW-0723">Serine/threonine-protein kinase</keyword>
<keyword evidence="4 9" id="KW-0808">Transferase</keyword>
<evidence type="ECO:0000256" key="3">
    <source>
        <dbReference type="ARBA" id="ARBA00022553"/>
    </source>
</evidence>
<dbReference type="Gene3D" id="1.10.510.10">
    <property type="entry name" value="Transferase(Phosphotransferase) domain 1"/>
    <property type="match status" value="1"/>
</dbReference>
<dbReference type="CDD" id="cd00082">
    <property type="entry name" value="HisKA"/>
    <property type="match status" value="1"/>
</dbReference>
<gene>
    <name evidence="9" type="ORF">DA73_0206340</name>
</gene>
<dbReference type="SUPFAM" id="SSF47384">
    <property type="entry name" value="Homodimeric domain of signal transducing histidine kinase"/>
    <property type="match status" value="1"/>
</dbReference>
<dbReference type="CDD" id="cd14014">
    <property type="entry name" value="STKc_PknB_like"/>
    <property type="match status" value="1"/>
</dbReference>
<evidence type="ECO:0000256" key="2">
    <source>
        <dbReference type="ARBA" id="ARBA00012438"/>
    </source>
</evidence>
<dbReference type="GO" id="GO:0005524">
    <property type="term" value="F:ATP binding"/>
    <property type="evidence" value="ECO:0007669"/>
    <property type="project" value="InterPro"/>
</dbReference>
<protein>
    <recommendedName>
        <fullName evidence="2">histidine kinase</fullName>
        <ecNumber evidence="2">2.7.13.3</ecNumber>
    </recommendedName>
</protein>
<dbReference type="PRINTS" id="PR00344">
    <property type="entry name" value="BCTRLSENSOR"/>
</dbReference>
<dbReference type="Gene3D" id="3.30.200.20">
    <property type="entry name" value="Phosphorylase Kinase, domain 1"/>
    <property type="match status" value="1"/>
</dbReference>
<keyword evidence="4 9" id="KW-0418">Kinase</keyword>
<name>A0A0C1NJR5_9CYAN</name>
<dbReference type="GO" id="GO:0000155">
    <property type="term" value="F:phosphorelay sensor kinase activity"/>
    <property type="evidence" value="ECO:0007669"/>
    <property type="project" value="InterPro"/>
</dbReference>